<accession>A0ACC0W6M4</accession>
<proteinExistence type="predicted"/>
<comment type="caution">
    <text evidence="1">The sequence shown here is derived from an EMBL/GenBank/DDBJ whole genome shotgun (WGS) entry which is preliminary data.</text>
</comment>
<gene>
    <name evidence="1" type="ORF">PsorP6_006482</name>
</gene>
<evidence type="ECO:0000313" key="2">
    <source>
        <dbReference type="Proteomes" id="UP001163321"/>
    </source>
</evidence>
<organism evidence="1 2">
    <name type="scientific">Peronosclerospora sorghi</name>
    <dbReference type="NCBI Taxonomy" id="230839"/>
    <lineage>
        <taxon>Eukaryota</taxon>
        <taxon>Sar</taxon>
        <taxon>Stramenopiles</taxon>
        <taxon>Oomycota</taxon>
        <taxon>Peronosporomycetes</taxon>
        <taxon>Peronosporales</taxon>
        <taxon>Peronosporaceae</taxon>
        <taxon>Peronosclerospora</taxon>
    </lineage>
</organism>
<evidence type="ECO:0000313" key="1">
    <source>
        <dbReference type="EMBL" id="KAI9913681.1"/>
    </source>
</evidence>
<dbReference type="EMBL" id="CM047583">
    <property type="protein sequence ID" value="KAI9913681.1"/>
    <property type="molecule type" value="Genomic_DNA"/>
</dbReference>
<sequence length="76" mass="8070">MSAISVEKTAVALPVGDGGSRNGLNFSRRGFGDTIQYEGTPLLDTSLNILVVGVKIMKAYIVPLHPYASETTAQTM</sequence>
<dbReference type="Proteomes" id="UP001163321">
    <property type="component" value="Chromosome 4"/>
</dbReference>
<reference evidence="1 2" key="1">
    <citation type="journal article" date="2022" name="bioRxiv">
        <title>The genome of the oomycete Peronosclerospora sorghi, a cosmopolitan pathogen of maize and sorghum, is inflated with dispersed pseudogenes.</title>
        <authorList>
            <person name="Fletcher K."/>
            <person name="Martin F."/>
            <person name="Isakeit T."/>
            <person name="Cavanaugh K."/>
            <person name="Magill C."/>
            <person name="Michelmore R."/>
        </authorList>
    </citation>
    <scope>NUCLEOTIDE SEQUENCE [LARGE SCALE GENOMIC DNA]</scope>
    <source>
        <strain evidence="1">P6</strain>
    </source>
</reference>
<protein>
    <submittedName>
        <fullName evidence="1">Uncharacterized protein</fullName>
    </submittedName>
</protein>
<name>A0ACC0W6M4_9STRA</name>
<keyword evidence="2" id="KW-1185">Reference proteome</keyword>